<reference evidence="1 2" key="1">
    <citation type="submission" date="2019-03" db="EMBL/GenBank/DDBJ databases">
        <title>Paraburkholderia sp. isolated from native Mimosa gymnas in Guartela State Park, Brazil.</title>
        <authorList>
            <person name="Paulitsch F."/>
            <person name="Hungria M."/>
            <person name="Delamuta J.R.M."/>
            <person name="Ribeiro R.A."/>
            <person name="Dall'Agnol R."/>
            <person name="Silva J.S.B."/>
        </authorList>
    </citation>
    <scope>NUCLEOTIDE SEQUENCE [LARGE SCALE GENOMIC DNA]</scope>
    <source>
        <strain evidence="1 2">CNPSo 3008</strain>
    </source>
</reference>
<evidence type="ECO:0000313" key="1">
    <source>
        <dbReference type="EMBL" id="TDG03232.1"/>
    </source>
</evidence>
<dbReference type="EMBL" id="SMOD01000044">
    <property type="protein sequence ID" value="TDG03232.1"/>
    <property type="molecule type" value="Genomic_DNA"/>
</dbReference>
<gene>
    <name evidence="1" type="ORF">E1N52_35695</name>
</gene>
<sequence length="86" mass="9638">MKSQLSEYKPGIEIHANVSNHPEQATFTGWIVITDRTKSDQVRDSRVTPRWATPAKTHEEACRILIQFGRDVLEGRATGGDFVNNG</sequence>
<proteinExistence type="predicted"/>
<name>A0A4R5L3K4_9BURK</name>
<accession>A0A4R5L3K4</accession>
<evidence type="ECO:0000313" key="2">
    <source>
        <dbReference type="Proteomes" id="UP000295606"/>
    </source>
</evidence>
<organism evidence="1 2">
    <name type="scientific">Paraburkholderia guartelaensis</name>
    <dbReference type="NCBI Taxonomy" id="2546446"/>
    <lineage>
        <taxon>Bacteria</taxon>
        <taxon>Pseudomonadati</taxon>
        <taxon>Pseudomonadota</taxon>
        <taxon>Betaproteobacteria</taxon>
        <taxon>Burkholderiales</taxon>
        <taxon>Burkholderiaceae</taxon>
        <taxon>Paraburkholderia</taxon>
    </lineage>
</organism>
<comment type="caution">
    <text evidence="1">The sequence shown here is derived from an EMBL/GenBank/DDBJ whole genome shotgun (WGS) entry which is preliminary data.</text>
</comment>
<dbReference type="AlphaFoldDB" id="A0A4R5L3K4"/>
<dbReference type="RefSeq" id="WP_133188691.1">
    <property type="nucleotide sequence ID" value="NZ_SMOD01000044.1"/>
</dbReference>
<dbReference type="Proteomes" id="UP000295606">
    <property type="component" value="Unassembled WGS sequence"/>
</dbReference>
<dbReference type="OrthoDB" id="9132352at2"/>
<protein>
    <submittedName>
        <fullName evidence="1">Uncharacterized protein</fullName>
    </submittedName>
</protein>